<evidence type="ECO:0000256" key="1">
    <source>
        <dbReference type="SAM" id="MobiDB-lite"/>
    </source>
</evidence>
<name>A0ABW5L737_9SPHI</name>
<gene>
    <name evidence="2" type="ORF">ACFSQW_14815</name>
</gene>
<feature type="region of interest" description="Disordered" evidence="1">
    <location>
        <begin position="151"/>
        <end position="174"/>
    </location>
</feature>
<keyword evidence="3" id="KW-1185">Reference proteome</keyword>
<proteinExistence type="predicted"/>
<sequence length="401" mass="46746">MHYKLFQLLLVAFLTLPNYLCAQHNYFLFKYNKQFGLTNLEGTNIIEGNFTTHNDQIKDYALFGNKEKKEFLINLKTGKKESFDYFDGNSIFVDSQYFANVEREGKNFLWGQKTGEILPVPKALQGQVFQRVYMINKDFLYAVGQETIFPPQPKKKAPTKARTGTKPPPIAPPEKLDPPRQVTYVYIFKNERAMPLITKIEVDQDKLFGSNTPTAIFDFYNLEKIDKEKTNDMVYLATERSWNPELKPWHFYYDASFNIACTFSAGRLLVMDGNFKKITTMDLEKYYDKDTIAAYFQSLNPDKEVRLNYAGFSPSVGMAGSARKPFWQVIQKDNTYEISYLNEDQYIPYLSAVAAEAKVWYDDKLYLKDENDNELTVELNRKTLQLPIPIKYKEQFKIQLL</sequence>
<dbReference type="EMBL" id="JBHULD010000014">
    <property type="protein sequence ID" value="MFD2555672.1"/>
    <property type="molecule type" value="Genomic_DNA"/>
</dbReference>
<evidence type="ECO:0008006" key="4">
    <source>
        <dbReference type="Google" id="ProtNLM"/>
    </source>
</evidence>
<evidence type="ECO:0000313" key="3">
    <source>
        <dbReference type="Proteomes" id="UP001597440"/>
    </source>
</evidence>
<evidence type="ECO:0000313" key="2">
    <source>
        <dbReference type="EMBL" id="MFD2555672.1"/>
    </source>
</evidence>
<comment type="caution">
    <text evidence="2">The sequence shown here is derived from an EMBL/GenBank/DDBJ whole genome shotgun (WGS) entry which is preliminary data.</text>
</comment>
<dbReference type="Proteomes" id="UP001597440">
    <property type="component" value="Unassembled WGS sequence"/>
</dbReference>
<dbReference type="RefSeq" id="WP_210353980.1">
    <property type="nucleotide sequence ID" value="NZ_JAEQMU010000001.1"/>
</dbReference>
<organism evidence="2 3">
    <name type="scientific">Sphingobacterium tabacisoli</name>
    <dbReference type="NCBI Taxonomy" id="2044855"/>
    <lineage>
        <taxon>Bacteria</taxon>
        <taxon>Pseudomonadati</taxon>
        <taxon>Bacteroidota</taxon>
        <taxon>Sphingobacteriia</taxon>
        <taxon>Sphingobacteriales</taxon>
        <taxon>Sphingobacteriaceae</taxon>
        <taxon>Sphingobacterium</taxon>
    </lineage>
</organism>
<accession>A0ABW5L737</accession>
<protein>
    <recommendedName>
        <fullName evidence="4">WG repeat-containing protein</fullName>
    </recommendedName>
</protein>
<reference evidence="3" key="1">
    <citation type="journal article" date="2019" name="Int. J. Syst. Evol. Microbiol.">
        <title>The Global Catalogue of Microorganisms (GCM) 10K type strain sequencing project: providing services to taxonomists for standard genome sequencing and annotation.</title>
        <authorList>
            <consortium name="The Broad Institute Genomics Platform"/>
            <consortium name="The Broad Institute Genome Sequencing Center for Infectious Disease"/>
            <person name="Wu L."/>
            <person name="Ma J."/>
        </authorList>
    </citation>
    <scope>NUCLEOTIDE SEQUENCE [LARGE SCALE GENOMIC DNA]</scope>
    <source>
        <strain evidence="3">KCTC 52298</strain>
    </source>
</reference>